<accession>A0ABQ3SX02</accession>
<dbReference type="SUPFAM" id="SSF54909">
    <property type="entry name" value="Dimeric alpha+beta barrel"/>
    <property type="match status" value="2"/>
</dbReference>
<dbReference type="Pfam" id="PF04673">
    <property type="entry name" value="Cyclase_polyket"/>
    <property type="match status" value="2"/>
</dbReference>
<evidence type="ECO:0000313" key="2">
    <source>
        <dbReference type="Proteomes" id="UP000613974"/>
    </source>
</evidence>
<protein>
    <recommendedName>
        <fullName evidence="3">TcmI family type II polyketide cyclase</fullName>
    </recommendedName>
</protein>
<reference evidence="2" key="1">
    <citation type="submission" date="2023-07" db="EMBL/GenBank/DDBJ databases">
        <title>Whole genome shotgun sequence of Streptomyces nojiriensis NBRC 13794.</title>
        <authorList>
            <person name="Komaki H."/>
            <person name="Tamura T."/>
        </authorList>
    </citation>
    <scope>NUCLEOTIDE SEQUENCE [LARGE SCALE GENOMIC DNA]</scope>
    <source>
        <strain evidence="2">NBRC 13794</strain>
    </source>
</reference>
<name>A0ABQ3SX02_9ACTN</name>
<comment type="caution">
    <text evidence="1">The sequence shown here is derived from an EMBL/GenBank/DDBJ whole genome shotgun (WGS) entry which is preliminary data.</text>
</comment>
<gene>
    <name evidence="1" type="ORF">Snoj_65960</name>
</gene>
<evidence type="ECO:0008006" key="3">
    <source>
        <dbReference type="Google" id="ProtNLM"/>
    </source>
</evidence>
<dbReference type="InterPro" id="IPR006765">
    <property type="entry name" value="Polyketide_synth_cyclase"/>
</dbReference>
<dbReference type="EMBL" id="BNEC01000005">
    <property type="protein sequence ID" value="GHI72678.1"/>
    <property type="molecule type" value="Genomic_DNA"/>
</dbReference>
<dbReference type="Gene3D" id="3.30.70.1090">
    <property type="entry name" value="Dimeric alpha+beta barrel"/>
    <property type="match status" value="2"/>
</dbReference>
<dbReference type="Proteomes" id="UP000613974">
    <property type="component" value="Unassembled WGS sequence"/>
</dbReference>
<dbReference type="InterPro" id="IPR038474">
    <property type="entry name" value="Polyketide_synth_cyclase_sf"/>
</dbReference>
<sequence>MHSSVIVGRIKPGSTEAVAGVFAGRDGEPSGTRNLLRRQLFEYKGIYIHLQDHTQENLTEVVEHGSDEAFTPFLDAYDPVAGTAPSGQVATRFYEWHGQPVSDEHRMYSTVIVARLNPADIGTVAKLFGDFDTGTELPHTMGTRRRQLFAYNGLYFHIQDFESDNGGELIERAKSDPRFVQIQQDLLPYISVLDPETWRSPSDAMASRFYTWQVTA</sequence>
<evidence type="ECO:0000313" key="1">
    <source>
        <dbReference type="EMBL" id="GHI72678.1"/>
    </source>
</evidence>
<dbReference type="InterPro" id="IPR011008">
    <property type="entry name" value="Dimeric_a/b-barrel"/>
</dbReference>
<keyword evidence="2" id="KW-1185">Reference proteome</keyword>
<organism evidence="1 2">
    <name type="scientific">Streptomyces nojiriensis</name>
    <dbReference type="NCBI Taxonomy" id="66374"/>
    <lineage>
        <taxon>Bacteria</taxon>
        <taxon>Bacillati</taxon>
        <taxon>Actinomycetota</taxon>
        <taxon>Actinomycetes</taxon>
        <taxon>Kitasatosporales</taxon>
        <taxon>Streptomycetaceae</taxon>
        <taxon>Streptomyces</taxon>
    </lineage>
</organism>
<proteinExistence type="predicted"/>